<protein>
    <submittedName>
        <fullName evidence="2">Uncharacterized protein</fullName>
    </submittedName>
</protein>
<feature type="signal peptide" evidence="1">
    <location>
        <begin position="1"/>
        <end position="21"/>
    </location>
</feature>
<comment type="caution">
    <text evidence="2">The sequence shown here is derived from an EMBL/GenBank/DDBJ whole genome shotgun (WGS) entry which is preliminary data.</text>
</comment>
<evidence type="ECO:0000256" key="1">
    <source>
        <dbReference type="SAM" id="SignalP"/>
    </source>
</evidence>
<evidence type="ECO:0000313" key="3">
    <source>
        <dbReference type="Proteomes" id="UP001608902"/>
    </source>
</evidence>
<sequence>MSVFVSTIYFFASFILCPTFATPKYQRVYVGTKVIEVIDATKHGFRIAIRESFVKDYLSPSQIPTLFISAIPFSEDEIPMSKVLYPDSVVEDKQAGHFHSLLLIRS</sequence>
<keyword evidence="1" id="KW-0732">Signal</keyword>
<feature type="chain" id="PRO_5044841146" evidence="1">
    <location>
        <begin position="22"/>
        <end position="106"/>
    </location>
</feature>
<dbReference type="EMBL" id="JBGFUD010012805">
    <property type="protein sequence ID" value="MFH4983565.1"/>
    <property type="molecule type" value="Genomic_DNA"/>
</dbReference>
<name>A0ABD6F317_9BILA</name>
<dbReference type="Proteomes" id="UP001608902">
    <property type="component" value="Unassembled WGS sequence"/>
</dbReference>
<dbReference type="AlphaFoldDB" id="A0ABD6F317"/>
<accession>A0ABD6F317</accession>
<proteinExistence type="predicted"/>
<keyword evidence="3" id="KW-1185">Reference proteome</keyword>
<organism evidence="2 3">
    <name type="scientific">Gnathostoma spinigerum</name>
    <dbReference type="NCBI Taxonomy" id="75299"/>
    <lineage>
        <taxon>Eukaryota</taxon>
        <taxon>Metazoa</taxon>
        <taxon>Ecdysozoa</taxon>
        <taxon>Nematoda</taxon>
        <taxon>Chromadorea</taxon>
        <taxon>Rhabditida</taxon>
        <taxon>Spirurina</taxon>
        <taxon>Gnathostomatomorpha</taxon>
        <taxon>Gnathostomatoidea</taxon>
        <taxon>Gnathostomatidae</taxon>
        <taxon>Gnathostoma</taxon>
    </lineage>
</organism>
<evidence type="ECO:0000313" key="2">
    <source>
        <dbReference type="EMBL" id="MFH4983565.1"/>
    </source>
</evidence>
<gene>
    <name evidence="2" type="ORF">AB6A40_010274</name>
</gene>
<reference evidence="2 3" key="1">
    <citation type="submission" date="2024-08" db="EMBL/GenBank/DDBJ databases">
        <title>Gnathostoma spinigerum genome.</title>
        <authorList>
            <person name="Gonzalez-Bertolin B."/>
            <person name="Monzon S."/>
            <person name="Zaballos A."/>
            <person name="Jimenez P."/>
            <person name="Dekumyoy P."/>
            <person name="Varona S."/>
            <person name="Cuesta I."/>
            <person name="Sumanam S."/>
            <person name="Adisakwattana P."/>
            <person name="Gasser R.B."/>
            <person name="Hernandez-Gonzalez A."/>
            <person name="Young N.D."/>
            <person name="Perteguer M.J."/>
        </authorList>
    </citation>
    <scope>NUCLEOTIDE SEQUENCE [LARGE SCALE GENOMIC DNA]</scope>
    <source>
        <strain evidence="2">AL3</strain>
        <tissue evidence="2">Liver</tissue>
    </source>
</reference>